<sequence>MERVLGEHLTDRDGKLHPTAKICEPGAVLALYFSASWCPPCEAFTPKLISVYERLRQRKEKFEVVFVSSDKLEDEFKEYLQKMPWLAIPFENEEAKLRTSKKYRVSGIPKLMIVGHDGEVITSDGRRAVTKDPEGLEWPWRPPPLIDLLGPSFVKTDGSSVGSDCLKGKHLLLYFSAKWCPPCHTFGDELLAMYQTLKDQGKNAEVLYISQDKTEEDFNLYFKDMPWPALPFSEQKRTADLSARLAVSGIPTLVVLDPDSRVVNLDARDAISADPEALEFPWPPRPPQPFYELNGSADLDPLDLLPCFLALVDDLDDSVKTDTKKAFEVVGAEELDVCQAEGKDPEWGFYVAVDEGDGLTERVKQQLKVEEARAEIPKSRRLVILDLYDEAAFYDASAFCEGEEAAGSEAEGGSAAAEPSGKGGEGAVNGGHRCSLISADVLRKAKEAFKMPGRGGMPRMHVEDPS</sequence>
<dbReference type="SUPFAM" id="SSF52833">
    <property type="entry name" value="Thioredoxin-like"/>
    <property type="match status" value="2"/>
</dbReference>
<dbReference type="InterPro" id="IPR036249">
    <property type="entry name" value="Thioredoxin-like_sf"/>
</dbReference>
<dbReference type="CDD" id="cd02964">
    <property type="entry name" value="TryX_like_family"/>
    <property type="match status" value="1"/>
</dbReference>
<gene>
    <name evidence="3" type="ORF">Cvel_9205</name>
</gene>
<name>A0A0G4HX73_9ALVE</name>
<dbReference type="PANTHER" id="PTHR46472">
    <property type="entry name" value="NUCLEOREDOXIN"/>
    <property type="match status" value="1"/>
</dbReference>
<feature type="region of interest" description="Disordered" evidence="1">
    <location>
        <begin position="410"/>
        <end position="429"/>
    </location>
</feature>
<feature type="compositionally biased region" description="Low complexity" evidence="1">
    <location>
        <begin position="410"/>
        <end position="420"/>
    </location>
</feature>
<dbReference type="InterPro" id="IPR017937">
    <property type="entry name" value="Thioredoxin_CS"/>
</dbReference>
<dbReference type="PROSITE" id="PS00194">
    <property type="entry name" value="THIOREDOXIN_1"/>
    <property type="match status" value="1"/>
</dbReference>
<feature type="domain" description="Thioredoxin" evidence="2">
    <location>
        <begin position="137"/>
        <end position="304"/>
    </location>
</feature>
<dbReference type="EMBL" id="CDMZ01004228">
    <property type="protein sequence ID" value="CEM49088.1"/>
    <property type="molecule type" value="Genomic_DNA"/>
</dbReference>
<organism evidence="3">
    <name type="scientific">Chromera velia CCMP2878</name>
    <dbReference type="NCBI Taxonomy" id="1169474"/>
    <lineage>
        <taxon>Eukaryota</taxon>
        <taxon>Sar</taxon>
        <taxon>Alveolata</taxon>
        <taxon>Colpodellida</taxon>
        <taxon>Chromeraceae</taxon>
        <taxon>Chromera</taxon>
    </lineage>
</organism>
<accession>A0A0G4HX73</accession>
<feature type="domain" description="Thioredoxin" evidence="2">
    <location>
        <begin position="1"/>
        <end position="134"/>
    </location>
</feature>
<evidence type="ECO:0000256" key="1">
    <source>
        <dbReference type="SAM" id="MobiDB-lite"/>
    </source>
</evidence>
<reference evidence="3" key="1">
    <citation type="submission" date="2014-11" db="EMBL/GenBank/DDBJ databases">
        <authorList>
            <person name="Otto D Thomas"/>
            <person name="Naeem Raeece"/>
        </authorList>
    </citation>
    <scope>NUCLEOTIDE SEQUENCE</scope>
</reference>
<dbReference type="InterPro" id="IPR013766">
    <property type="entry name" value="Thioredoxin_domain"/>
</dbReference>
<dbReference type="AlphaFoldDB" id="A0A0G4HX73"/>
<evidence type="ECO:0000259" key="2">
    <source>
        <dbReference type="PROSITE" id="PS51352"/>
    </source>
</evidence>
<dbReference type="GO" id="GO:0005634">
    <property type="term" value="C:nucleus"/>
    <property type="evidence" value="ECO:0007669"/>
    <property type="project" value="TreeGrafter"/>
</dbReference>
<dbReference type="InterPro" id="IPR012336">
    <property type="entry name" value="Thioredoxin-like_fold"/>
</dbReference>
<proteinExistence type="predicted"/>
<protein>
    <recommendedName>
        <fullName evidence="2">Thioredoxin domain-containing protein</fullName>
    </recommendedName>
</protein>
<dbReference type="Pfam" id="PF13905">
    <property type="entry name" value="Thioredoxin_8"/>
    <property type="match status" value="2"/>
</dbReference>
<dbReference type="GO" id="GO:0031397">
    <property type="term" value="P:negative regulation of protein ubiquitination"/>
    <property type="evidence" value="ECO:0007669"/>
    <property type="project" value="TreeGrafter"/>
</dbReference>
<dbReference type="PROSITE" id="PS51352">
    <property type="entry name" value="THIOREDOXIN_2"/>
    <property type="match status" value="2"/>
</dbReference>
<evidence type="ECO:0000313" key="3">
    <source>
        <dbReference type="EMBL" id="CEM49088.1"/>
    </source>
</evidence>
<dbReference type="VEuPathDB" id="CryptoDB:Cvel_9205"/>
<dbReference type="PhylomeDB" id="A0A0G4HX73"/>
<dbReference type="GO" id="GO:0004791">
    <property type="term" value="F:thioredoxin-disulfide reductase (NADPH) activity"/>
    <property type="evidence" value="ECO:0007669"/>
    <property type="project" value="TreeGrafter"/>
</dbReference>
<dbReference type="GO" id="GO:0030178">
    <property type="term" value="P:negative regulation of Wnt signaling pathway"/>
    <property type="evidence" value="ECO:0007669"/>
    <property type="project" value="TreeGrafter"/>
</dbReference>
<dbReference type="PANTHER" id="PTHR46472:SF1">
    <property type="entry name" value="NUCLEOREDOXIN"/>
    <property type="match status" value="1"/>
</dbReference>
<dbReference type="Gene3D" id="3.40.30.10">
    <property type="entry name" value="Glutaredoxin"/>
    <property type="match status" value="2"/>
</dbReference>